<name>A0ABN8KMM6_9BACI</name>
<gene>
    <name evidence="1" type="ORF">BACCIP111895_01959</name>
</gene>
<proteinExistence type="predicted"/>
<sequence length="138" mass="15863">MTKVYIINTNKNNDINAEQTMLQEEKCAAFYTPWKYYIDTIEANDIVFLYSSGVGIVARGIATGIVEVRDYGGQPDEERYMYLNRFQLLNQPLSAANVTGIIRDVAGADFDIKWNQTMIPIAYNFGIKVWQHITRYCM</sequence>
<dbReference type="RefSeq" id="WP_248735093.1">
    <property type="nucleotide sequence ID" value="NZ_CALBWS010000010.1"/>
</dbReference>
<keyword evidence="2" id="KW-1185">Reference proteome</keyword>
<dbReference type="Proteomes" id="UP000838308">
    <property type="component" value="Unassembled WGS sequence"/>
</dbReference>
<protein>
    <recommendedName>
        <fullName evidence="3">EVE domain-containing protein</fullName>
    </recommendedName>
</protein>
<evidence type="ECO:0008006" key="3">
    <source>
        <dbReference type="Google" id="ProtNLM"/>
    </source>
</evidence>
<dbReference type="EMBL" id="CALBWS010000010">
    <property type="protein sequence ID" value="CAH2714783.1"/>
    <property type="molecule type" value="Genomic_DNA"/>
</dbReference>
<organism evidence="1 2">
    <name type="scientific">Neobacillus rhizosphaerae</name>
    <dbReference type="NCBI Taxonomy" id="2880965"/>
    <lineage>
        <taxon>Bacteria</taxon>
        <taxon>Bacillati</taxon>
        <taxon>Bacillota</taxon>
        <taxon>Bacilli</taxon>
        <taxon>Bacillales</taxon>
        <taxon>Bacillaceae</taxon>
        <taxon>Neobacillus</taxon>
    </lineage>
</organism>
<evidence type="ECO:0000313" key="2">
    <source>
        <dbReference type="Proteomes" id="UP000838308"/>
    </source>
</evidence>
<evidence type="ECO:0000313" key="1">
    <source>
        <dbReference type="EMBL" id="CAH2714783.1"/>
    </source>
</evidence>
<reference evidence="1" key="1">
    <citation type="submission" date="2022-04" db="EMBL/GenBank/DDBJ databases">
        <authorList>
            <person name="Criscuolo A."/>
        </authorList>
    </citation>
    <scope>NUCLEOTIDE SEQUENCE</scope>
    <source>
        <strain evidence="1">CIP111895</strain>
    </source>
</reference>
<comment type="caution">
    <text evidence="1">The sequence shown here is derived from an EMBL/GenBank/DDBJ whole genome shotgun (WGS) entry which is preliminary data.</text>
</comment>
<accession>A0ABN8KMM6</accession>